<evidence type="ECO:0008006" key="4">
    <source>
        <dbReference type="Google" id="ProtNLM"/>
    </source>
</evidence>
<feature type="transmembrane region" description="Helical" evidence="1">
    <location>
        <begin position="64"/>
        <end position="84"/>
    </location>
</feature>
<dbReference type="RefSeq" id="WP_087033926.1">
    <property type="nucleotide sequence ID" value="NZ_FJNE01000008.1"/>
</dbReference>
<sequence>MAIKGKEVIEEMSLILSGKSFDAVFPSLVFVLINGFYGLNTAIFSSVGVALLFCIIRLLSKQPFYYATGGLLGGLIASGFAYFAGNASNYFIPKIISSAFVFLLSFTSLLMGKPLAAWASHLTRGWDLKWYWRKDVKPAYREVTWIWTIFFLIRLVLQISLFLSGNIIGLIWLNTLLGFPVSIIGLVPSYIYGSWRLHKLKGPSVEEYLEGIEAPWKGQTRGF</sequence>
<feature type="transmembrane region" description="Helical" evidence="1">
    <location>
        <begin position="39"/>
        <end position="59"/>
    </location>
</feature>
<dbReference type="InterPro" id="IPR016566">
    <property type="entry name" value="UCP010219"/>
</dbReference>
<name>A0A143YUY9_9LACT</name>
<organism evidence="2 3">
    <name type="scientific">Trichococcus palustris</name>
    <dbReference type="NCBI Taxonomy" id="140314"/>
    <lineage>
        <taxon>Bacteria</taxon>
        <taxon>Bacillati</taxon>
        <taxon>Bacillota</taxon>
        <taxon>Bacilli</taxon>
        <taxon>Lactobacillales</taxon>
        <taxon>Carnobacteriaceae</taxon>
        <taxon>Trichococcus</taxon>
    </lineage>
</organism>
<dbReference type="EMBL" id="FJNE01000008">
    <property type="protein sequence ID" value="CZQ99452.1"/>
    <property type="molecule type" value="Genomic_DNA"/>
</dbReference>
<accession>A0A143YUY9</accession>
<dbReference type="Proteomes" id="UP000242754">
    <property type="component" value="Unassembled WGS sequence"/>
</dbReference>
<keyword evidence="1" id="KW-1133">Transmembrane helix</keyword>
<evidence type="ECO:0000313" key="2">
    <source>
        <dbReference type="EMBL" id="CZQ99452.1"/>
    </source>
</evidence>
<evidence type="ECO:0000256" key="1">
    <source>
        <dbReference type="SAM" id="Phobius"/>
    </source>
</evidence>
<feature type="transmembrane region" description="Helical" evidence="1">
    <location>
        <begin position="143"/>
        <end position="163"/>
    </location>
</feature>
<feature type="transmembrane region" description="Helical" evidence="1">
    <location>
        <begin position="169"/>
        <end position="192"/>
    </location>
</feature>
<feature type="transmembrane region" description="Helical" evidence="1">
    <location>
        <begin position="90"/>
        <end position="111"/>
    </location>
</feature>
<gene>
    <name evidence="2" type="ORF">Tpal_2374</name>
</gene>
<keyword evidence="1" id="KW-0472">Membrane</keyword>
<dbReference type="STRING" id="140314.SAMN04488076_10765"/>
<protein>
    <recommendedName>
        <fullName evidence="4">DUF3159 domain-containing protein</fullName>
    </recommendedName>
</protein>
<keyword evidence="3" id="KW-1185">Reference proteome</keyword>
<dbReference type="Pfam" id="PF11361">
    <property type="entry name" value="DUF3159"/>
    <property type="match status" value="1"/>
</dbReference>
<dbReference type="AlphaFoldDB" id="A0A143YUY9"/>
<proteinExistence type="predicted"/>
<evidence type="ECO:0000313" key="3">
    <source>
        <dbReference type="Proteomes" id="UP000242754"/>
    </source>
</evidence>
<reference evidence="2 3" key="1">
    <citation type="submission" date="2016-02" db="EMBL/GenBank/DDBJ databases">
        <authorList>
            <person name="Wen L."/>
            <person name="He K."/>
            <person name="Yang H."/>
        </authorList>
    </citation>
    <scope>NUCLEOTIDE SEQUENCE [LARGE SCALE GENOMIC DNA]</scope>
    <source>
        <strain evidence="2">Trichococcus palustris</strain>
    </source>
</reference>
<keyword evidence="1" id="KW-0812">Transmembrane</keyword>
<dbReference type="OrthoDB" id="2110964at2"/>